<dbReference type="Proteomes" id="UP000185744">
    <property type="component" value="Unassembled WGS sequence"/>
</dbReference>
<dbReference type="SMART" id="SM00382">
    <property type="entry name" value="AAA"/>
    <property type="match status" value="1"/>
</dbReference>
<protein>
    <recommendedName>
        <fullName evidence="7">Probable branched-chain amino acid transport ATP-binding protein LivG</fullName>
    </recommendedName>
</protein>
<dbReference type="GO" id="GO:0005524">
    <property type="term" value="F:ATP binding"/>
    <property type="evidence" value="ECO:0007669"/>
    <property type="project" value="UniProtKB-KW"/>
</dbReference>
<dbReference type="Pfam" id="PF00005">
    <property type="entry name" value="ABC_tran"/>
    <property type="match status" value="1"/>
</dbReference>
<evidence type="ECO:0000256" key="6">
    <source>
        <dbReference type="ARBA" id="ARBA00056071"/>
    </source>
</evidence>
<dbReference type="FunCoup" id="A0A1Q6DXK4">
    <property type="interactions" value="29"/>
</dbReference>
<dbReference type="EMBL" id="MSDW01000001">
    <property type="protein sequence ID" value="OKY79071.1"/>
    <property type="molecule type" value="Genomic_DNA"/>
</dbReference>
<reference evidence="9" key="1">
    <citation type="submission" date="2016-12" db="EMBL/GenBank/DDBJ databases">
        <title>Discovery of methanogenic haloarchaea.</title>
        <authorList>
            <person name="Sorokin D.Y."/>
            <person name="Makarova K.S."/>
            <person name="Abbas B."/>
            <person name="Ferrer M."/>
            <person name="Golyshin P.N."/>
        </authorList>
    </citation>
    <scope>NUCLEOTIDE SEQUENCE [LARGE SCALE GENOMIC DNA]</scope>
    <source>
        <strain evidence="9">HMET1</strain>
    </source>
</reference>
<evidence type="ECO:0000313" key="10">
    <source>
        <dbReference type="Proteomes" id="UP000185744"/>
    </source>
</evidence>
<name>A0A1Q6DXK4_METT1</name>
<evidence type="ECO:0000256" key="7">
    <source>
        <dbReference type="ARBA" id="ARBA00072811"/>
    </source>
</evidence>
<proteinExistence type="inferred from homology"/>
<dbReference type="SUPFAM" id="SSF52540">
    <property type="entry name" value="P-loop containing nucleoside triphosphate hydrolases"/>
    <property type="match status" value="1"/>
</dbReference>
<dbReference type="GO" id="GO:0016887">
    <property type="term" value="F:ATP hydrolysis activity"/>
    <property type="evidence" value="ECO:0007669"/>
    <property type="project" value="InterPro"/>
</dbReference>
<evidence type="ECO:0000256" key="4">
    <source>
        <dbReference type="ARBA" id="ARBA00022840"/>
    </source>
</evidence>
<dbReference type="InterPro" id="IPR027417">
    <property type="entry name" value="P-loop_NTPase"/>
</dbReference>
<dbReference type="PANTHER" id="PTHR45772">
    <property type="entry name" value="CONSERVED COMPONENT OF ABC TRANSPORTER FOR NATURAL AMINO ACIDS-RELATED"/>
    <property type="match status" value="1"/>
</dbReference>
<comment type="function">
    <text evidence="6">Probable component of a branched-chain amino-acid transport system.</text>
</comment>
<dbReference type="PROSITE" id="PS50893">
    <property type="entry name" value="ABC_TRANSPORTER_2"/>
    <property type="match status" value="1"/>
</dbReference>
<evidence type="ECO:0000256" key="1">
    <source>
        <dbReference type="ARBA" id="ARBA00005417"/>
    </source>
</evidence>
<keyword evidence="5" id="KW-0029">Amino-acid transport</keyword>
<dbReference type="Gene3D" id="3.40.50.300">
    <property type="entry name" value="P-loop containing nucleotide triphosphate hydrolases"/>
    <property type="match status" value="1"/>
</dbReference>
<feature type="domain" description="ABC transporter" evidence="8">
    <location>
        <begin position="5"/>
        <end position="252"/>
    </location>
</feature>
<dbReference type="Pfam" id="PF12399">
    <property type="entry name" value="BCA_ABC_TP_C"/>
    <property type="match status" value="1"/>
</dbReference>
<dbReference type="FunFam" id="3.40.50.300:FF:000421">
    <property type="entry name" value="Branched-chain amino acid ABC transporter ATP-binding protein"/>
    <property type="match status" value="1"/>
</dbReference>
<evidence type="ECO:0000313" key="9">
    <source>
        <dbReference type="EMBL" id="OKY79071.1"/>
    </source>
</evidence>
<evidence type="ECO:0000256" key="2">
    <source>
        <dbReference type="ARBA" id="ARBA00022448"/>
    </source>
</evidence>
<dbReference type="InterPro" id="IPR032823">
    <property type="entry name" value="BCA_ABC_TP_C"/>
</dbReference>
<dbReference type="InterPro" id="IPR003593">
    <property type="entry name" value="AAA+_ATPase"/>
</dbReference>
<keyword evidence="10" id="KW-1185">Reference proteome</keyword>
<organism evidence="9 10">
    <name type="scientific">Methanohalarchaeum thermophilum</name>
    <dbReference type="NCBI Taxonomy" id="1903181"/>
    <lineage>
        <taxon>Archaea</taxon>
        <taxon>Methanobacteriati</taxon>
        <taxon>Methanobacteriota</taxon>
        <taxon>Methanonatronarchaeia</taxon>
        <taxon>Methanonatronarchaeales</taxon>
        <taxon>Methanonatronarchaeaceae</taxon>
        <taxon>Candidatus Methanohalarchaeum</taxon>
    </lineage>
</organism>
<dbReference type="GO" id="GO:0005886">
    <property type="term" value="C:plasma membrane"/>
    <property type="evidence" value="ECO:0007669"/>
    <property type="project" value="TreeGrafter"/>
</dbReference>
<keyword evidence="2" id="KW-0813">Transport</keyword>
<dbReference type="PANTHER" id="PTHR45772:SF9">
    <property type="entry name" value="CONSERVED COMPONENT OF ABC TRANSPORTER FOR NATURAL AMINO ACIDS"/>
    <property type="match status" value="1"/>
</dbReference>
<keyword evidence="3" id="KW-0547">Nucleotide-binding</keyword>
<gene>
    <name evidence="9" type="ORF">BTN85_1577</name>
</gene>
<dbReference type="GO" id="GO:0006865">
    <property type="term" value="P:amino acid transport"/>
    <property type="evidence" value="ECO:0007669"/>
    <property type="project" value="UniProtKB-KW"/>
</dbReference>
<accession>A0A1Q6DXK4</accession>
<dbReference type="PROSITE" id="PS00211">
    <property type="entry name" value="ABC_TRANSPORTER_1"/>
    <property type="match status" value="1"/>
</dbReference>
<evidence type="ECO:0000256" key="3">
    <source>
        <dbReference type="ARBA" id="ARBA00022741"/>
    </source>
</evidence>
<dbReference type="CDD" id="cd03219">
    <property type="entry name" value="ABC_Mj1267_LivG_branched"/>
    <property type="match status" value="1"/>
</dbReference>
<comment type="caution">
    <text evidence="9">The sequence shown here is derived from an EMBL/GenBank/DDBJ whole genome shotgun (WGS) entry which is preliminary data.</text>
</comment>
<dbReference type="InterPro" id="IPR017871">
    <property type="entry name" value="ABC_transporter-like_CS"/>
</dbReference>
<sequence length="256" mass="28615">MDTILSVKNLKKTFDGITAVDGCTLDVEKGTITGLIGPNGAGKTTLFNIITGFYKPDSGEIVFKNKKIDQLPTYKITHQGLVRTFQITKALNRMKVIENLMLSPKKQTGESLIWPIFNPKKVGKEEEEIRDKAMELLEFFDLMELKDEYAGALSGGQKKLLELARALMTDPDMILLDEVFAGVNPTLSNKLLDYIKELRDDGVTFFLIEHDIPLVMEACQEVYVMSEGKVIAKGEPEEIKNDQKVLDAYLGVVHEG</sequence>
<evidence type="ECO:0000256" key="5">
    <source>
        <dbReference type="ARBA" id="ARBA00022970"/>
    </source>
</evidence>
<dbReference type="InParanoid" id="A0A1Q6DXK4"/>
<keyword evidence="4" id="KW-0067">ATP-binding</keyword>
<dbReference type="InterPro" id="IPR003439">
    <property type="entry name" value="ABC_transporter-like_ATP-bd"/>
</dbReference>
<comment type="similarity">
    <text evidence="1">Belongs to the ABC transporter superfamily.</text>
</comment>
<evidence type="ECO:0000259" key="8">
    <source>
        <dbReference type="PROSITE" id="PS50893"/>
    </source>
</evidence>
<dbReference type="AlphaFoldDB" id="A0A1Q6DXK4"/>
<dbReference type="InterPro" id="IPR051120">
    <property type="entry name" value="ABC_AA/LPS_Transport"/>
</dbReference>
<dbReference type="STRING" id="1903181.BTN85_1577"/>